<accession>A0ABP8VR18</accession>
<feature type="compositionally biased region" description="Basic and acidic residues" evidence="1">
    <location>
        <begin position="77"/>
        <end position="86"/>
    </location>
</feature>
<dbReference type="EMBL" id="BAABLM010000002">
    <property type="protein sequence ID" value="GAA4669545.1"/>
    <property type="molecule type" value="Genomic_DNA"/>
</dbReference>
<dbReference type="Proteomes" id="UP001501295">
    <property type="component" value="Unassembled WGS sequence"/>
</dbReference>
<keyword evidence="3" id="KW-1185">Reference proteome</keyword>
<evidence type="ECO:0000256" key="1">
    <source>
        <dbReference type="SAM" id="MobiDB-lite"/>
    </source>
</evidence>
<sequence length="99" mass="10589">MVEQRDGRDGPHPVLLGFVEFLPVLGADVATAHESNQFAAHAGATDGSVVEGRSDDERQVRIHGTRMHGAGRPANGTDRECGRLETRTSLGRTGRRGVT</sequence>
<reference evidence="3" key="1">
    <citation type="journal article" date="2019" name="Int. J. Syst. Evol. Microbiol.">
        <title>The Global Catalogue of Microorganisms (GCM) 10K type strain sequencing project: providing services to taxonomists for standard genome sequencing and annotation.</title>
        <authorList>
            <consortium name="The Broad Institute Genomics Platform"/>
            <consortium name="The Broad Institute Genome Sequencing Center for Infectious Disease"/>
            <person name="Wu L."/>
            <person name="Ma J."/>
        </authorList>
    </citation>
    <scope>NUCLEOTIDE SEQUENCE [LARGE SCALE GENOMIC DNA]</scope>
    <source>
        <strain evidence="3">JCM 18956</strain>
    </source>
</reference>
<gene>
    <name evidence="2" type="ORF">GCM10025780_10990</name>
</gene>
<evidence type="ECO:0000313" key="3">
    <source>
        <dbReference type="Proteomes" id="UP001501295"/>
    </source>
</evidence>
<protein>
    <submittedName>
        <fullName evidence="2">Uncharacterized protein</fullName>
    </submittedName>
</protein>
<evidence type="ECO:0000313" key="2">
    <source>
        <dbReference type="EMBL" id="GAA4669545.1"/>
    </source>
</evidence>
<proteinExistence type="predicted"/>
<organism evidence="2 3">
    <name type="scientific">Frondihabitans cladoniiphilus</name>
    <dbReference type="NCBI Taxonomy" id="715785"/>
    <lineage>
        <taxon>Bacteria</taxon>
        <taxon>Bacillati</taxon>
        <taxon>Actinomycetota</taxon>
        <taxon>Actinomycetes</taxon>
        <taxon>Micrococcales</taxon>
        <taxon>Microbacteriaceae</taxon>
        <taxon>Frondihabitans</taxon>
    </lineage>
</organism>
<name>A0ABP8VR18_9MICO</name>
<comment type="caution">
    <text evidence="2">The sequence shown here is derived from an EMBL/GenBank/DDBJ whole genome shotgun (WGS) entry which is preliminary data.</text>
</comment>
<feature type="region of interest" description="Disordered" evidence="1">
    <location>
        <begin position="59"/>
        <end position="99"/>
    </location>
</feature>